<keyword evidence="1" id="KW-0812">Transmembrane</keyword>
<dbReference type="AlphaFoldDB" id="A0A380SWG2"/>
<dbReference type="RefSeq" id="WP_415842479.1">
    <property type="nucleotide sequence ID" value="NZ_CBCSFG010000006.1"/>
</dbReference>
<gene>
    <name evidence="2" type="ORF">CCOS864_01349</name>
</gene>
<sequence length="183" mass="19903">MSKAEPKSPLTIIAIFAGIIEASALASLPFLGEDSQSTYTWFLVGFPFFLTVLFFLTLNFNYKSLYSPDISEPAPGTITGPAPVVRPMYIPALPETSATEDLRASSASIQAETINATHMLPDISEQSTVIITLRGPAATHLMKYFALQALQPSRLPCNKWILYNLDTGAQTTLQTQSSSETQP</sequence>
<keyword evidence="1" id="KW-0472">Membrane</keyword>
<protein>
    <recommendedName>
        <fullName evidence="4">Transmembrane protein</fullName>
    </recommendedName>
</protein>
<feature type="transmembrane region" description="Helical" evidence="1">
    <location>
        <begin position="12"/>
        <end position="32"/>
    </location>
</feature>
<evidence type="ECO:0008006" key="4">
    <source>
        <dbReference type="Google" id="ProtNLM"/>
    </source>
</evidence>
<evidence type="ECO:0000313" key="2">
    <source>
        <dbReference type="EMBL" id="SUQ61924.1"/>
    </source>
</evidence>
<feature type="transmembrane region" description="Helical" evidence="1">
    <location>
        <begin position="38"/>
        <end position="58"/>
    </location>
</feature>
<evidence type="ECO:0000313" key="3">
    <source>
        <dbReference type="Proteomes" id="UP000255177"/>
    </source>
</evidence>
<organism evidence="2 3">
    <name type="scientific">Pseudomonas wadenswilerensis</name>
    <dbReference type="NCBI Taxonomy" id="1785161"/>
    <lineage>
        <taxon>Bacteria</taxon>
        <taxon>Pseudomonadati</taxon>
        <taxon>Pseudomonadota</taxon>
        <taxon>Gammaproteobacteria</taxon>
        <taxon>Pseudomonadales</taxon>
        <taxon>Pseudomonadaceae</taxon>
        <taxon>Pseudomonas</taxon>
    </lineage>
</organism>
<dbReference type="Proteomes" id="UP000255177">
    <property type="component" value="Unassembled WGS sequence"/>
</dbReference>
<proteinExistence type="predicted"/>
<reference evidence="3" key="1">
    <citation type="submission" date="2018-07" db="EMBL/GenBank/DDBJ databases">
        <authorList>
            <person name="Blom J."/>
        </authorList>
    </citation>
    <scope>NUCLEOTIDE SEQUENCE [LARGE SCALE GENOMIC DNA]</scope>
    <source>
        <strain evidence="3">CCOS 864</strain>
    </source>
</reference>
<keyword evidence="1" id="KW-1133">Transmembrane helix</keyword>
<accession>A0A380SWG2</accession>
<evidence type="ECO:0000256" key="1">
    <source>
        <dbReference type="SAM" id="Phobius"/>
    </source>
</evidence>
<dbReference type="EMBL" id="UIDD01000004">
    <property type="protein sequence ID" value="SUQ61924.1"/>
    <property type="molecule type" value="Genomic_DNA"/>
</dbReference>
<keyword evidence="3" id="KW-1185">Reference proteome</keyword>
<name>A0A380SWG2_9PSED</name>